<keyword evidence="3" id="KW-1185">Reference proteome</keyword>
<reference evidence="2 3" key="1">
    <citation type="journal article" date="2014" name="Nature">
        <title>The genome of Eucalyptus grandis.</title>
        <authorList>
            <person name="Myburg A.A."/>
            <person name="Grattapaglia D."/>
            <person name="Tuskan G.A."/>
            <person name="Hellsten U."/>
            <person name="Hayes R.D."/>
            <person name="Grimwood J."/>
            <person name="Jenkins J."/>
            <person name="Lindquist E."/>
            <person name="Tice H."/>
            <person name="Bauer D."/>
            <person name="Goodstein D.M."/>
            <person name="Dubchak I."/>
            <person name="Poliakov A."/>
            <person name="Mizrachi E."/>
            <person name="Kullan A.R."/>
            <person name="Hussey S.G."/>
            <person name="Pinard D."/>
            <person name="van der Merwe K."/>
            <person name="Singh P."/>
            <person name="van Jaarsveld I."/>
            <person name="Silva-Junior O.B."/>
            <person name="Togawa R.C."/>
            <person name="Pappas M.R."/>
            <person name="Faria D.A."/>
            <person name="Sansaloni C.P."/>
            <person name="Petroli C.D."/>
            <person name="Yang X."/>
            <person name="Ranjan P."/>
            <person name="Tschaplinski T.J."/>
            <person name="Ye C.Y."/>
            <person name="Li T."/>
            <person name="Sterck L."/>
            <person name="Vanneste K."/>
            <person name="Murat F."/>
            <person name="Soler M."/>
            <person name="Clemente H.S."/>
            <person name="Saidi N."/>
            <person name="Cassan-Wang H."/>
            <person name="Dunand C."/>
            <person name="Hefer C.A."/>
            <person name="Bornberg-Bauer E."/>
            <person name="Kersting A.R."/>
            <person name="Vining K."/>
            <person name="Amarasinghe V."/>
            <person name="Ranik M."/>
            <person name="Naithani S."/>
            <person name="Elser J."/>
            <person name="Boyd A.E."/>
            <person name="Liston A."/>
            <person name="Spatafora J.W."/>
            <person name="Dharmwardhana P."/>
            <person name="Raja R."/>
            <person name="Sullivan C."/>
            <person name="Romanel E."/>
            <person name="Alves-Ferreira M."/>
            <person name="Kulheim C."/>
            <person name="Foley W."/>
            <person name="Carocha V."/>
            <person name="Paiva J."/>
            <person name="Kudrna D."/>
            <person name="Brommonschenkel S.H."/>
            <person name="Pasquali G."/>
            <person name="Byrne M."/>
            <person name="Rigault P."/>
            <person name="Tibbits J."/>
            <person name="Spokevicius A."/>
            <person name="Jones R.C."/>
            <person name="Steane D.A."/>
            <person name="Vaillancourt R.E."/>
            <person name="Potts B.M."/>
            <person name="Joubert F."/>
            <person name="Barry K."/>
            <person name="Pappas G.J."/>
            <person name="Strauss S.H."/>
            <person name="Jaiswal P."/>
            <person name="Grima-Pettenati J."/>
            <person name="Salse J."/>
            <person name="Van de Peer Y."/>
            <person name="Rokhsar D.S."/>
            <person name="Schmutz J."/>
        </authorList>
    </citation>
    <scope>NUCLEOTIDE SEQUENCE [LARGE SCALE GENOMIC DNA]</scope>
    <source>
        <strain evidence="3">cv. BRASUZ1</strain>
        <tissue evidence="2">Leaf extractions</tissue>
    </source>
</reference>
<organism evidence="2 3">
    <name type="scientific">Eucalyptus grandis</name>
    <name type="common">Flooded gum</name>
    <dbReference type="NCBI Taxonomy" id="71139"/>
    <lineage>
        <taxon>Eukaryota</taxon>
        <taxon>Viridiplantae</taxon>
        <taxon>Streptophyta</taxon>
        <taxon>Embryophyta</taxon>
        <taxon>Tracheophyta</taxon>
        <taxon>Spermatophyta</taxon>
        <taxon>Magnoliopsida</taxon>
        <taxon>eudicotyledons</taxon>
        <taxon>Gunneridae</taxon>
        <taxon>Pentapetalae</taxon>
        <taxon>rosids</taxon>
        <taxon>malvids</taxon>
        <taxon>Myrtales</taxon>
        <taxon>Myrtaceae</taxon>
        <taxon>Myrtoideae</taxon>
        <taxon>Eucalypteae</taxon>
        <taxon>Eucalyptus</taxon>
    </lineage>
</organism>
<accession>A0AAD9T8J7</accession>
<dbReference type="EMBL" id="MU850417">
    <property type="protein sequence ID" value="KAK2631241.1"/>
    <property type="molecule type" value="Genomic_DNA"/>
</dbReference>
<name>A0AAD9T8J7_EUCGR</name>
<evidence type="ECO:0000313" key="3">
    <source>
        <dbReference type="Proteomes" id="UP000030711"/>
    </source>
</evidence>
<dbReference type="Proteomes" id="UP000030711">
    <property type="component" value="Unassembled WGS sequence"/>
</dbReference>
<protein>
    <submittedName>
        <fullName evidence="2">Uncharacterized protein</fullName>
    </submittedName>
</protein>
<evidence type="ECO:0000313" key="2">
    <source>
        <dbReference type="EMBL" id="KAK2631241.1"/>
    </source>
</evidence>
<gene>
    <name evidence="2" type="ORF">EUGRSUZ_L03195</name>
</gene>
<comment type="caution">
    <text evidence="2">The sequence shown here is derived from an EMBL/GenBank/DDBJ whole genome shotgun (WGS) entry which is preliminary data.</text>
</comment>
<feature type="region of interest" description="Disordered" evidence="1">
    <location>
        <begin position="58"/>
        <end position="86"/>
    </location>
</feature>
<evidence type="ECO:0000256" key="1">
    <source>
        <dbReference type="SAM" id="MobiDB-lite"/>
    </source>
</evidence>
<sequence>MTSLHVAPLRGLDAPSPTTATILTGGGLGAASVAARSFVSTTALAARAAGEGAPARRRLGLQELGAPRRRNVGGGDGAAAGQAGRRRRPALKLAISRDILRCPEKNERTWRDYTNQRLELLFLMVIFNGCKIFPH</sequence>
<dbReference type="AlphaFoldDB" id="A0AAD9T8J7"/>
<proteinExistence type="predicted"/>